<evidence type="ECO:0000256" key="1">
    <source>
        <dbReference type="SAM" id="MobiDB-lite"/>
    </source>
</evidence>
<reference evidence="2" key="2">
    <citation type="submission" date="2020-11" db="EMBL/GenBank/DDBJ databases">
        <authorList>
            <person name="McCartney M.A."/>
            <person name="Auch B."/>
            <person name="Kono T."/>
            <person name="Mallez S."/>
            <person name="Becker A."/>
            <person name="Gohl D.M."/>
            <person name="Silverstein K.A.T."/>
            <person name="Koren S."/>
            <person name="Bechman K.B."/>
            <person name="Herman A."/>
            <person name="Abrahante J.E."/>
            <person name="Garbe J."/>
        </authorList>
    </citation>
    <scope>NUCLEOTIDE SEQUENCE</scope>
    <source>
        <strain evidence="2">Duluth1</strain>
        <tissue evidence="2">Whole animal</tissue>
    </source>
</reference>
<evidence type="ECO:0000313" key="2">
    <source>
        <dbReference type="EMBL" id="KAH3844467.1"/>
    </source>
</evidence>
<reference evidence="2" key="1">
    <citation type="journal article" date="2019" name="bioRxiv">
        <title>The Genome of the Zebra Mussel, Dreissena polymorpha: A Resource for Invasive Species Research.</title>
        <authorList>
            <person name="McCartney M.A."/>
            <person name="Auch B."/>
            <person name="Kono T."/>
            <person name="Mallez S."/>
            <person name="Zhang Y."/>
            <person name="Obille A."/>
            <person name="Becker A."/>
            <person name="Abrahante J.E."/>
            <person name="Garbe J."/>
            <person name="Badalamenti J.P."/>
            <person name="Herman A."/>
            <person name="Mangelson H."/>
            <person name="Liachko I."/>
            <person name="Sullivan S."/>
            <person name="Sone E.D."/>
            <person name="Koren S."/>
            <person name="Silverstein K.A.T."/>
            <person name="Beckman K.B."/>
            <person name="Gohl D.M."/>
        </authorList>
    </citation>
    <scope>NUCLEOTIDE SEQUENCE</scope>
    <source>
        <strain evidence="2">Duluth1</strain>
        <tissue evidence="2">Whole animal</tissue>
    </source>
</reference>
<evidence type="ECO:0000313" key="3">
    <source>
        <dbReference type="Proteomes" id="UP000828390"/>
    </source>
</evidence>
<dbReference type="AlphaFoldDB" id="A0A9D4KSE2"/>
<dbReference type="Proteomes" id="UP000828390">
    <property type="component" value="Unassembled WGS sequence"/>
</dbReference>
<protein>
    <submittedName>
        <fullName evidence="2">Uncharacterized protein</fullName>
    </submittedName>
</protein>
<organism evidence="2 3">
    <name type="scientific">Dreissena polymorpha</name>
    <name type="common">Zebra mussel</name>
    <name type="synonym">Mytilus polymorpha</name>
    <dbReference type="NCBI Taxonomy" id="45954"/>
    <lineage>
        <taxon>Eukaryota</taxon>
        <taxon>Metazoa</taxon>
        <taxon>Spiralia</taxon>
        <taxon>Lophotrochozoa</taxon>
        <taxon>Mollusca</taxon>
        <taxon>Bivalvia</taxon>
        <taxon>Autobranchia</taxon>
        <taxon>Heteroconchia</taxon>
        <taxon>Euheterodonta</taxon>
        <taxon>Imparidentia</taxon>
        <taxon>Neoheterodontei</taxon>
        <taxon>Myida</taxon>
        <taxon>Dreissenoidea</taxon>
        <taxon>Dreissenidae</taxon>
        <taxon>Dreissena</taxon>
    </lineage>
</organism>
<dbReference type="EMBL" id="JAIWYP010000003">
    <property type="protein sequence ID" value="KAH3844467.1"/>
    <property type="molecule type" value="Genomic_DNA"/>
</dbReference>
<proteinExistence type="predicted"/>
<feature type="region of interest" description="Disordered" evidence="1">
    <location>
        <begin position="14"/>
        <end position="75"/>
    </location>
</feature>
<accession>A0A9D4KSE2</accession>
<gene>
    <name evidence="2" type="ORF">DPMN_086725</name>
</gene>
<keyword evidence="3" id="KW-1185">Reference proteome</keyword>
<comment type="caution">
    <text evidence="2">The sequence shown here is derived from an EMBL/GenBank/DDBJ whole genome shotgun (WGS) entry which is preliminary data.</text>
</comment>
<sequence length="75" mass="8544">MPLCVFTMHVDGPYHVTFPNTQTPPPQPKNTHIDHTEPGPPAHPTQTQLNRRSKGKKRPHAHHLAVINNRLSFRN</sequence>
<name>A0A9D4KSE2_DREPO</name>
<feature type="compositionally biased region" description="Basic residues" evidence="1">
    <location>
        <begin position="51"/>
        <end position="63"/>
    </location>
</feature>